<reference evidence="2 3" key="1">
    <citation type="submission" date="2021-03" db="EMBL/GenBank/DDBJ databases">
        <title>Genomic Encyclopedia of Type Strains, Phase IV (KMG-IV): sequencing the most valuable type-strain genomes for metagenomic binning, comparative biology and taxonomic classification.</title>
        <authorList>
            <person name="Goeker M."/>
        </authorList>
    </citation>
    <scope>NUCLEOTIDE SEQUENCE [LARGE SCALE GENOMIC DNA]</scope>
    <source>
        <strain evidence="2 3">DSM 101953</strain>
    </source>
</reference>
<gene>
    <name evidence="2" type="ORF">J2Z70_000861</name>
</gene>
<organism evidence="2 3">
    <name type="scientific">Paenibacillus silagei</name>
    <dbReference type="NCBI Taxonomy" id="1670801"/>
    <lineage>
        <taxon>Bacteria</taxon>
        <taxon>Bacillati</taxon>
        <taxon>Bacillota</taxon>
        <taxon>Bacilli</taxon>
        <taxon>Bacillales</taxon>
        <taxon>Paenibacillaceae</taxon>
        <taxon>Paenibacillus</taxon>
    </lineage>
</organism>
<comment type="caution">
    <text evidence="2">The sequence shown here is derived from an EMBL/GenBank/DDBJ whole genome shotgun (WGS) entry which is preliminary data.</text>
</comment>
<sequence>MNRLIVKRMALSTLLLSSIATPVFADTGIAPPPAQGPTATISTAAASTNGSRLLPLLEPQVLALVNSYAPETSQDWRDTLSRYHALTSTKALNVVLATPTSAAPWTEKTGIMDVQLATPGTLTDAETLPLATVPEYGTTGGSVKAVPSASAAASLTLTVPDSLESGKLANVVTLHAAYIDGLFKAQAALAEAAQDTDAAAIKQALSALLSQYKDLNHKLEEAN</sequence>
<dbReference type="Proteomes" id="UP000773462">
    <property type="component" value="Unassembled WGS sequence"/>
</dbReference>
<evidence type="ECO:0000313" key="3">
    <source>
        <dbReference type="Proteomes" id="UP000773462"/>
    </source>
</evidence>
<dbReference type="EMBL" id="JAGGLV010000002">
    <property type="protein sequence ID" value="MBP2110721.1"/>
    <property type="molecule type" value="Genomic_DNA"/>
</dbReference>
<keyword evidence="1" id="KW-0732">Signal</keyword>
<keyword evidence="3" id="KW-1185">Reference proteome</keyword>
<name>A0ABS4NML9_9BACL</name>
<proteinExistence type="predicted"/>
<feature type="signal peptide" evidence="1">
    <location>
        <begin position="1"/>
        <end position="25"/>
    </location>
</feature>
<evidence type="ECO:0000256" key="1">
    <source>
        <dbReference type="SAM" id="SignalP"/>
    </source>
</evidence>
<protein>
    <submittedName>
        <fullName evidence="2">Uncharacterized protein</fullName>
    </submittedName>
</protein>
<accession>A0ABS4NML9</accession>
<evidence type="ECO:0000313" key="2">
    <source>
        <dbReference type="EMBL" id="MBP2110721.1"/>
    </source>
</evidence>
<dbReference type="RefSeq" id="WP_209869765.1">
    <property type="nucleotide sequence ID" value="NZ_JAGGLV010000002.1"/>
</dbReference>
<feature type="chain" id="PRO_5046660111" evidence="1">
    <location>
        <begin position="26"/>
        <end position="223"/>
    </location>
</feature>